<sequence length="247" mass="28032">MSRNARRIRRQKALEARGSFNANKPVRSVTPKEAALRALNESNLDFEKAIEKIAKKRAVRRKQLSRVPATAISKFRDVIEYERATIALEQQAIWELERLRKMAPDSWIRSARQLYNRDLIKSVQIDESPLETAAVLLTISAVSRKGDANSLTSGLRASRLPPSATTSLKNAIALARAGPSLIRTKIADAQKKRANKKDLEVLERLLQHAERTAKILEEIDSKPPAEKERRVTELLKKFNRWVMPNPK</sequence>
<evidence type="ECO:0000313" key="3">
    <source>
        <dbReference type="Proteomes" id="UP000675968"/>
    </source>
</evidence>
<comment type="caution">
    <text evidence="2">The sequence shown here is derived from an EMBL/GenBank/DDBJ whole genome shotgun (WGS) entry which is preliminary data.</text>
</comment>
<evidence type="ECO:0000313" key="2">
    <source>
        <dbReference type="EMBL" id="MBS3061755.1"/>
    </source>
</evidence>
<feature type="coiled-coil region" evidence="1">
    <location>
        <begin position="192"/>
        <end position="219"/>
    </location>
</feature>
<reference evidence="2" key="2">
    <citation type="submission" date="2021-05" db="EMBL/GenBank/DDBJ databases">
        <title>Protein family content uncovers lineage relationships and bacterial pathway maintenance mechanisms in DPANN archaea.</title>
        <authorList>
            <person name="Castelle C.J."/>
            <person name="Meheust R."/>
            <person name="Jaffe A.L."/>
            <person name="Seitz K."/>
            <person name="Gong X."/>
            <person name="Baker B.J."/>
            <person name="Banfield J.F."/>
        </authorList>
    </citation>
    <scope>NUCLEOTIDE SEQUENCE</scope>
    <source>
        <strain evidence="2">RIFCSPLOWO2_01_FULL_AR10_48_17</strain>
    </source>
</reference>
<accession>A0A8T4LEN5</accession>
<proteinExistence type="predicted"/>
<reference evidence="2" key="1">
    <citation type="submission" date="2021-03" db="EMBL/GenBank/DDBJ databases">
        <authorList>
            <person name="Jaffe A."/>
        </authorList>
    </citation>
    <scope>NUCLEOTIDE SEQUENCE</scope>
    <source>
        <strain evidence="2">RIFCSPLOWO2_01_FULL_AR10_48_17</strain>
    </source>
</reference>
<protein>
    <submittedName>
        <fullName evidence="2">Uncharacterized protein</fullName>
    </submittedName>
</protein>
<dbReference type="EMBL" id="JAGVWC010000010">
    <property type="protein sequence ID" value="MBS3061755.1"/>
    <property type="molecule type" value="Genomic_DNA"/>
</dbReference>
<evidence type="ECO:0000256" key="1">
    <source>
        <dbReference type="SAM" id="Coils"/>
    </source>
</evidence>
<dbReference type="Proteomes" id="UP000675968">
    <property type="component" value="Unassembled WGS sequence"/>
</dbReference>
<keyword evidence="1" id="KW-0175">Coiled coil</keyword>
<dbReference type="AlphaFoldDB" id="A0A8T4LEN5"/>
<organism evidence="2 3">
    <name type="scientific">Candidatus Iainarchaeum sp</name>
    <dbReference type="NCBI Taxonomy" id="3101447"/>
    <lineage>
        <taxon>Archaea</taxon>
        <taxon>Candidatus Iainarchaeota</taxon>
        <taxon>Candidatus Iainarchaeia</taxon>
        <taxon>Candidatus Iainarchaeales</taxon>
        <taxon>Candidatus Iainarchaeaceae</taxon>
        <taxon>Candidatus Iainarchaeum</taxon>
    </lineage>
</organism>
<gene>
    <name evidence="2" type="ORF">J4215_04200</name>
</gene>
<name>A0A8T4LEN5_9ARCH</name>